<feature type="non-terminal residue" evidence="1">
    <location>
        <position position="93"/>
    </location>
</feature>
<evidence type="ECO:0000313" key="1">
    <source>
        <dbReference type="EMBL" id="MFC1573342.1"/>
    </source>
</evidence>
<gene>
    <name evidence="1" type="ORF">ACFL6M_07065</name>
</gene>
<evidence type="ECO:0000313" key="2">
    <source>
        <dbReference type="Proteomes" id="UP001593833"/>
    </source>
</evidence>
<dbReference type="GO" id="GO:0016746">
    <property type="term" value="F:acyltransferase activity"/>
    <property type="evidence" value="ECO:0007669"/>
    <property type="project" value="UniProtKB-KW"/>
</dbReference>
<sequence>MKCSFSNDADLKAGLFGLLDTVFPGVSGAAASAAALGGRWEAVSTPFVSTEDGRVISHIGLIELSLIVLGQRIRVGTVHAVATHPDYRRRGHF</sequence>
<dbReference type="Pfam" id="PF13527">
    <property type="entry name" value="Acetyltransf_9"/>
    <property type="match status" value="1"/>
</dbReference>
<dbReference type="CDD" id="cd04301">
    <property type="entry name" value="NAT_SF"/>
    <property type="match status" value="1"/>
</dbReference>
<dbReference type="EMBL" id="JBHPKH010000130">
    <property type="protein sequence ID" value="MFC1573342.1"/>
    <property type="molecule type" value="Genomic_DNA"/>
</dbReference>
<accession>A0ABV6YM03</accession>
<dbReference type="SUPFAM" id="SSF55729">
    <property type="entry name" value="Acyl-CoA N-acyltransferases (Nat)"/>
    <property type="match status" value="1"/>
</dbReference>
<comment type="caution">
    <text evidence="1">The sequence shown here is derived from an EMBL/GenBank/DDBJ whole genome shotgun (WGS) entry which is preliminary data.</text>
</comment>
<dbReference type="Proteomes" id="UP001593833">
    <property type="component" value="Unassembled WGS sequence"/>
</dbReference>
<reference evidence="1 2" key="1">
    <citation type="submission" date="2024-09" db="EMBL/GenBank/DDBJ databases">
        <authorList>
            <person name="D'Angelo T."/>
        </authorList>
    </citation>
    <scope>NUCLEOTIDE SEQUENCE [LARGE SCALE GENOMIC DNA]</scope>
    <source>
        <strain evidence="1">SAG AM-320-E07</strain>
    </source>
</reference>
<keyword evidence="2" id="KW-1185">Reference proteome</keyword>
<dbReference type="Gene3D" id="3.40.630.30">
    <property type="match status" value="1"/>
</dbReference>
<proteinExistence type="predicted"/>
<name>A0ABV6YM03_UNCEI</name>
<protein>
    <submittedName>
        <fullName evidence="1">GNAT family N-acetyltransferase</fullName>
        <ecNumber evidence="1">2.3.1.-</ecNumber>
    </submittedName>
</protein>
<keyword evidence="1" id="KW-0012">Acyltransferase</keyword>
<dbReference type="InterPro" id="IPR016181">
    <property type="entry name" value="Acyl_CoA_acyltransferase"/>
</dbReference>
<organism evidence="1 2">
    <name type="scientific">Eiseniibacteriota bacterium</name>
    <dbReference type="NCBI Taxonomy" id="2212470"/>
    <lineage>
        <taxon>Bacteria</taxon>
        <taxon>Candidatus Eiseniibacteriota</taxon>
    </lineage>
</organism>
<keyword evidence="1" id="KW-0808">Transferase</keyword>
<dbReference type="EC" id="2.3.1.-" evidence="1"/>